<reference evidence="1" key="2">
    <citation type="submission" date="2015-03" db="UniProtKB">
        <authorList>
            <consortium name="EnsemblPlants"/>
        </authorList>
    </citation>
    <scope>IDENTIFICATION</scope>
</reference>
<evidence type="ECO:0000313" key="2">
    <source>
        <dbReference type="Proteomes" id="UP000026960"/>
    </source>
</evidence>
<dbReference type="HOGENOM" id="CLU_2021191_0_0_1"/>
<dbReference type="Gramene" id="OBART07G10590.1">
    <property type="protein sequence ID" value="OBART07G10590.1"/>
    <property type="gene ID" value="OBART07G10590"/>
</dbReference>
<proteinExistence type="predicted"/>
<accession>A0A0D3GPQ9</accession>
<reference evidence="1" key="1">
    <citation type="journal article" date="2009" name="Rice">
        <title>De Novo Next Generation Sequencing of Plant Genomes.</title>
        <authorList>
            <person name="Rounsley S."/>
            <person name="Marri P.R."/>
            <person name="Yu Y."/>
            <person name="He R."/>
            <person name="Sisneros N."/>
            <person name="Goicoechea J.L."/>
            <person name="Lee S.J."/>
            <person name="Angelova A."/>
            <person name="Kudrna D."/>
            <person name="Luo M."/>
            <person name="Affourtit J."/>
            <person name="Desany B."/>
            <person name="Knight J."/>
            <person name="Niazi F."/>
            <person name="Egholm M."/>
            <person name="Wing R.A."/>
        </authorList>
    </citation>
    <scope>NUCLEOTIDE SEQUENCE [LARGE SCALE GENOMIC DNA]</scope>
    <source>
        <strain evidence="1">cv. IRGC 105608</strain>
    </source>
</reference>
<dbReference type="AlphaFoldDB" id="A0A0D3GPQ9"/>
<dbReference type="Proteomes" id="UP000026960">
    <property type="component" value="Chromosome 7"/>
</dbReference>
<organism evidence="1">
    <name type="scientific">Oryza barthii</name>
    <dbReference type="NCBI Taxonomy" id="65489"/>
    <lineage>
        <taxon>Eukaryota</taxon>
        <taxon>Viridiplantae</taxon>
        <taxon>Streptophyta</taxon>
        <taxon>Embryophyta</taxon>
        <taxon>Tracheophyta</taxon>
        <taxon>Spermatophyta</taxon>
        <taxon>Magnoliopsida</taxon>
        <taxon>Liliopsida</taxon>
        <taxon>Poales</taxon>
        <taxon>Poaceae</taxon>
        <taxon>BOP clade</taxon>
        <taxon>Oryzoideae</taxon>
        <taxon>Oryzeae</taxon>
        <taxon>Oryzinae</taxon>
        <taxon>Oryza</taxon>
    </lineage>
</organism>
<keyword evidence="2" id="KW-1185">Reference proteome</keyword>
<dbReference type="EnsemblPlants" id="OBART07G10590.1">
    <property type="protein sequence ID" value="OBART07G10590.1"/>
    <property type="gene ID" value="OBART07G10590"/>
</dbReference>
<sequence>DKPPPPPSLIAGAELLSPLFRPSLSLPPPSTTLPGCASLGNTISHRRSHLPATGEPVPCLPSSLLPLGCQTEEKKKKNKRKKKRKEKALTKNLINITGADVDPADYAEAFESFKAQGKTQLKF</sequence>
<protein>
    <submittedName>
        <fullName evidence="1">Uncharacterized protein</fullName>
    </submittedName>
</protein>
<name>A0A0D3GPQ9_9ORYZ</name>
<dbReference type="PaxDb" id="65489-OBART07G10590.1"/>
<evidence type="ECO:0000313" key="1">
    <source>
        <dbReference type="EnsemblPlants" id="OBART07G10590.1"/>
    </source>
</evidence>